<sequence>MTDDQNQLQNKEVETIEASKNKLKPGENGFSLFLLAVGLFFTYHSLVMYSETPGASSYAAVPLFVSVLVVIFSLVNFITDFKRSIYDKGVSLIEKIKQASQYIFPKDVLVIFSFILIYCFLLNMGLGFYIVTPIFLWGSMCYLMMKKYLHNVLWTALSLAFIFIMFSTVFKVVLP</sequence>
<evidence type="ECO:0000256" key="1">
    <source>
        <dbReference type="SAM" id="Phobius"/>
    </source>
</evidence>
<dbReference type="RefSeq" id="WP_194702519.1">
    <property type="nucleotide sequence ID" value="NZ_JADKNH010000008.1"/>
</dbReference>
<dbReference type="Pfam" id="PF07331">
    <property type="entry name" value="TctB"/>
    <property type="match status" value="1"/>
</dbReference>
<keyword evidence="1" id="KW-1133">Transmembrane helix</keyword>
<gene>
    <name evidence="3" type="ORF">ISU02_14275</name>
</gene>
<evidence type="ECO:0000313" key="3">
    <source>
        <dbReference type="EMBL" id="MBF4694285.1"/>
    </source>
</evidence>
<dbReference type="InterPro" id="IPR009936">
    <property type="entry name" value="DUF1468"/>
</dbReference>
<feature type="transmembrane region" description="Helical" evidence="1">
    <location>
        <begin position="30"/>
        <end position="49"/>
    </location>
</feature>
<keyword evidence="4" id="KW-1185">Reference proteome</keyword>
<dbReference type="EMBL" id="JADKNH010000008">
    <property type="protein sequence ID" value="MBF4694285.1"/>
    <property type="molecule type" value="Genomic_DNA"/>
</dbReference>
<reference evidence="3 4" key="1">
    <citation type="submission" date="2020-11" db="EMBL/GenBank/DDBJ databases">
        <title>Fusibacter basophilias sp. nov.</title>
        <authorList>
            <person name="Qiu D."/>
        </authorList>
    </citation>
    <scope>NUCLEOTIDE SEQUENCE [LARGE SCALE GENOMIC DNA]</scope>
    <source>
        <strain evidence="3 4">Q10-2</strain>
    </source>
</reference>
<name>A0ABR9ZUZ5_9FIRM</name>
<feature type="transmembrane region" description="Helical" evidence="1">
    <location>
        <begin position="55"/>
        <end position="78"/>
    </location>
</feature>
<feature type="transmembrane region" description="Helical" evidence="1">
    <location>
        <begin position="152"/>
        <end position="174"/>
    </location>
</feature>
<keyword evidence="1" id="KW-0812">Transmembrane</keyword>
<feature type="transmembrane region" description="Helical" evidence="1">
    <location>
        <begin position="108"/>
        <end position="132"/>
    </location>
</feature>
<proteinExistence type="predicted"/>
<feature type="domain" description="DUF1468" evidence="2">
    <location>
        <begin position="30"/>
        <end position="175"/>
    </location>
</feature>
<dbReference type="Proteomes" id="UP000614200">
    <property type="component" value="Unassembled WGS sequence"/>
</dbReference>
<accession>A0ABR9ZUZ5</accession>
<keyword evidence="1" id="KW-0472">Membrane</keyword>
<evidence type="ECO:0000313" key="4">
    <source>
        <dbReference type="Proteomes" id="UP000614200"/>
    </source>
</evidence>
<comment type="caution">
    <text evidence="3">The sequence shown here is derived from an EMBL/GenBank/DDBJ whole genome shotgun (WGS) entry which is preliminary data.</text>
</comment>
<protein>
    <submittedName>
        <fullName evidence="3">Tripartite tricarboxylate transporter TctB family protein</fullName>
    </submittedName>
</protein>
<evidence type="ECO:0000259" key="2">
    <source>
        <dbReference type="Pfam" id="PF07331"/>
    </source>
</evidence>
<organism evidence="3 4">
    <name type="scientific">Fusibacter ferrireducens</name>
    <dbReference type="NCBI Taxonomy" id="2785058"/>
    <lineage>
        <taxon>Bacteria</taxon>
        <taxon>Bacillati</taxon>
        <taxon>Bacillota</taxon>
        <taxon>Clostridia</taxon>
        <taxon>Eubacteriales</taxon>
        <taxon>Eubacteriales Family XII. Incertae Sedis</taxon>
        <taxon>Fusibacter</taxon>
    </lineage>
</organism>